<evidence type="ECO:0000256" key="11">
    <source>
        <dbReference type="ARBA" id="ARBA00022792"/>
    </source>
</evidence>
<comment type="cofactor">
    <cofactor evidence="17">
        <name>a monovalent cation</name>
        <dbReference type="ChEBI" id="CHEBI:60242"/>
    </cofactor>
    <text evidence="17">A monovalent cation.</text>
</comment>
<keyword evidence="7 17" id="KW-0554">One-carbon metabolism</keyword>
<keyword evidence="6" id="KW-0963">Cytoplasm</keyword>
<dbReference type="SUPFAM" id="SSF53623">
    <property type="entry name" value="MurD-like peptide ligases, catalytic domain"/>
    <property type="match status" value="1"/>
</dbReference>
<dbReference type="InterPro" id="IPR036565">
    <property type="entry name" value="Mur-like_cat_sf"/>
</dbReference>
<gene>
    <name evidence="18" type="primary">MET7_6</name>
    <name evidence="18" type="ORF">K7432_013537</name>
</gene>
<evidence type="ECO:0000256" key="16">
    <source>
        <dbReference type="ARBA" id="ARBA00047493"/>
    </source>
</evidence>
<dbReference type="Gene3D" id="3.40.1190.10">
    <property type="entry name" value="Mur-like, catalytic domain"/>
    <property type="match status" value="1"/>
</dbReference>
<reference evidence="18 19" key="1">
    <citation type="submission" date="2023-04" db="EMBL/GenBank/DDBJ databases">
        <title>Genome of Basidiobolus ranarum AG-B5.</title>
        <authorList>
            <person name="Stajich J.E."/>
            <person name="Carter-House D."/>
            <person name="Gryganskyi A."/>
        </authorList>
    </citation>
    <scope>NUCLEOTIDE SEQUENCE [LARGE SCALE GENOMIC DNA]</scope>
    <source>
        <strain evidence="18 19">AG-B5</strain>
    </source>
</reference>
<dbReference type="Gene3D" id="3.90.190.20">
    <property type="entry name" value="Mur ligase, C-terminal domain"/>
    <property type="match status" value="1"/>
</dbReference>
<dbReference type="NCBIfam" id="TIGR01499">
    <property type="entry name" value="folC"/>
    <property type="match status" value="1"/>
</dbReference>
<evidence type="ECO:0000256" key="7">
    <source>
        <dbReference type="ARBA" id="ARBA00022563"/>
    </source>
</evidence>
<keyword evidence="14" id="KW-0496">Mitochondrion</keyword>
<keyword evidence="13" id="KW-0460">Magnesium</keyword>
<keyword evidence="19" id="KW-1185">Reference proteome</keyword>
<accession>A0ABR2WJ31</accession>
<evidence type="ECO:0000256" key="2">
    <source>
        <dbReference type="ARBA" id="ARBA00004305"/>
    </source>
</evidence>
<dbReference type="InterPro" id="IPR018109">
    <property type="entry name" value="Folylpolyglutamate_synth_CS"/>
</dbReference>
<dbReference type="InterPro" id="IPR023600">
    <property type="entry name" value="Folylpolyglutamate_synth_euk"/>
</dbReference>
<comment type="caution">
    <text evidence="18">The sequence shown here is derived from an EMBL/GenBank/DDBJ whole genome shotgun (WGS) entry which is preliminary data.</text>
</comment>
<dbReference type="InterPro" id="IPR001645">
    <property type="entry name" value="Folylpolyglutamate_synth"/>
</dbReference>
<keyword evidence="8 17" id="KW-0436">Ligase</keyword>
<dbReference type="PROSITE" id="PS01012">
    <property type="entry name" value="FOLYLPOLYGLU_SYNT_2"/>
    <property type="match status" value="1"/>
</dbReference>
<dbReference type="InterPro" id="IPR036615">
    <property type="entry name" value="Mur_ligase_C_dom_sf"/>
</dbReference>
<evidence type="ECO:0000256" key="9">
    <source>
        <dbReference type="ARBA" id="ARBA00022723"/>
    </source>
</evidence>
<evidence type="ECO:0000256" key="1">
    <source>
        <dbReference type="ARBA" id="ARBA00004273"/>
    </source>
</evidence>
<evidence type="ECO:0000256" key="4">
    <source>
        <dbReference type="ARBA" id="ARBA00005150"/>
    </source>
</evidence>
<dbReference type="GO" id="GO:0004326">
    <property type="term" value="F:tetrahydrofolylpolyglutamate synthase activity"/>
    <property type="evidence" value="ECO:0007669"/>
    <property type="project" value="UniProtKB-EC"/>
</dbReference>
<evidence type="ECO:0000256" key="5">
    <source>
        <dbReference type="ARBA" id="ARBA00008276"/>
    </source>
</evidence>
<protein>
    <recommendedName>
        <fullName evidence="17">Folylpolyglutamate synthase</fullName>
        <ecNumber evidence="17">6.3.2.17</ecNumber>
    </recommendedName>
    <alternativeName>
        <fullName evidence="17">Folylpoly-gamma-glutamate synthetase</fullName>
    </alternativeName>
    <alternativeName>
        <fullName evidence="17">Tetrahydrofolylpolyglutamate synthase</fullName>
    </alternativeName>
</protein>
<evidence type="ECO:0000256" key="3">
    <source>
        <dbReference type="ARBA" id="ARBA00004496"/>
    </source>
</evidence>
<evidence type="ECO:0000256" key="8">
    <source>
        <dbReference type="ARBA" id="ARBA00022598"/>
    </source>
</evidence>
<evidence type="ECO:0000313" key="18">
    <source>
        <dbReference type="EMBL" id="KAK9761512.1"/>
    </source>
</evidence>
<evidence type="ECO:0000256" key="13">
    <source>
        <dbReference type="ARBA" id="ARBA00022842"/>
    </source>
</evidence>
<keyword evidence="9" id="KW-0479">Metal-binding</keyword>
<comment type="pathway">
    <text evidence="4 17">Cofactor biosynthesis; tetrahydrofolylpolyglutamate biosynthesis.</text>
</comment>
<evidence type="ECO:0000256" key="10">
    <source>
        <dbReference type="ARBA" id="ARBA00022741"/>
    </source>
</evidence>
<evidence type="ECO:0000256" key="12">
    <source>
        <dbReference type="ARBA" id="ARBA00022840"/>
    </source>
</evidence>
<dbReference type="SUPFAM" id="SSF53244">
    <property type="entry name" value="MurD-like peptide ligases, peptide-binding domain"/>
    <property type="match status" value="1"/>
</dbReference>
<evidence type="ECO:0000256" key="17">
    <source>
        <dbReference type="PIRNR" id="PIRNR038895"/>
    </source>
</evidence>
<dbReference type="PANTHER" id="PTHR11136:SF5">
    <property type="entry name" value="FOLYLPOLYGLUTAMATE SYNTHASE, MITOCHONDRIAL"/>
    <property type="match status" value="1"/>
</dbReference>
<evidence type="ECO:0000313" key="19">
    <source>
        <dbReference type="Proteomes" id="UP001479436"/>
    </source>
</evidence>
<comment type="similarity">
    <text evidence="5 17">Belongs to the folylpolyglutamate synthase family.</text>
</comment>
<comment type="subcellular location">
    <subcellularLocation>
        <location evidence="3">Cytoplasm</location>
    </subcellularLocation>
    <subcellularLocation>
        <location evidence="1">Mitochondrion inner membrane</location>
    </subcellularLocation>
    <subcellularLocation>
        <location evidence="2">Mitochondrion matrix</location>
    </subcellularLocation>
</comment>
<dbReference type="PIRSF" id="PIRSF038895">
    <property type="entry name" value="FPGS"/>
    <property type="match status" value="1"/>
</dbReference>
<keyword evidence="15" id="KW-0472">Membrane</keyword>
<proteinExistence type="inferred from homology"/>
<keyword evidence="10" id="KW-0547">Nucleotide-binding</keyword>
<name>A0ABR2WJ31_9FUNG</name>
<evidence type="ECO:0000256" key="15">
    <source>
        <dbReference type="ARBA" id="ARBA00023136"/>
    </source>
</evidence>
<dbReference type="PANTHER" id="PTHR11136">
    <property type="entry name" value="FOLYLPOLYGLUTAMATE SYNTHASE-RELATED"/>
    <property type="match status" value="1"/>
</dbReference>
<dbReference type="EMBL" id="JASJQH010001357">
    <property type="protein sequence ID" value="KAK9761512.1"/>
    <property type="molecule type" value="Genomic_DNA"/>
</dbReference>
<keyword evidence="11" id="KW-0999">Mitochondrion inner membrane</keyword>
<evidence type="ECO:0000256" key="6">
    <source>
        <dbReference type="ARBA" id="ARBA00022490"/>
    </source>
</evidence>
<comment type="catalytic activity">
    <reaction evidence="16 17">
        <text>(6S)-5,6,7,8-tetrahydrofolyl-(gamma-L-Glu)(n) + L-glutamate + ATP = (6S)-5,6,7,8-tetrahydrofolyl-(gamma-L-Glu)(n+1) + ADP + phosphate + H(+)</text>
        <dbReference type="Rhea" id="RHEA:10580"/>
        <dbReference type="Rhea" id="RHEA-COMP:14738"/>
        <dbReference type="Rhea" id="RHEA-COMP:14740"/>
        <dbReference type="ChEBI" id="CHEBI:15378"/>
        <dbReference type="ChEBI" id="CHEBI:29985"/>
        <dbReference type="ChEBI" id="CHEBI:30616"/>
        <dbReference type="ChEBI" id="CHEBI:43474"/>
        <dbReference type="ChEBI" id="CHEBI:141005"/>
        <dbReference type="ChEBI" id="CHEBI:456216"/>
        <dbReference type="EC" id="6.3.2.17"/>
    </reaction>
</comment>
<organism evidence="18 19">
    <name type="scientific">Basidiobolus ranarum</name>
    <dbReference type="NCBI Taxonomy" id="34480"/>
    <lineage>
        <taxon>Eukaryota</taxon>
        <taxon>Fungi</taxon>
        <taxon>Fungi incertae sedis</taxon>
        <taxon>Zoopagomycota</taxon>
        <taxon>Entomophthoromycotina</taxon>
        <taxon>Basidiobolomycetes</taxon>
        <taxon>Basidiobolales</taxon>
        <taxon>Basidiobolaceae</taxon>
        <taxon>Basidiobolus</taxon>
    </lineage>
</organism>
<keyword evidence="12" id="KW-0067">ATP-binding</keyword>
<evidence type="ECO:0000256" key="14">
    <source>
        <dbReference type="ARBA" id="ARBA00023128"/>
    </source>
</evidence>
<dbReference type="EC" id="6.3.2.17" evidence="17"/>
<sequence length="494" mass="55027">MTKTSRTYEDAVGDLNSLQTNAASLEAVRKSKGILNLKSLPEMRCFLERVGYQIPEFDQLNVIHVTGTKGKGSTCALTESILRNVDDSSPIKTGLFTSPHLVEVRERIRINGRPLGKDSFAKYFYECWDKLEATKALVSPEQPIRPTYFRYLTLLAFHIFMQEKVDVALMEVGVGGEYDSTNVIEKPVVCGISALGIDHENILGTTISEIAWHKSGIIKNATPVFTVPQLPEAMEVIETRAKEKKALCSIVKPYSSYSNAPKNLGLSGKHQLENAALAISLCHSWLSKKRPNMLAKTAEGEIPQSFIHGLEQVTWPGRGQRLQVEKIPNVTWFIDGAHTLESMQICAEWFKGAAFEKTEGDVERFLLFNGAKGRSGTKLLKILTELQAKMNFKHILFCPNLPYAHVSSNADSRNFTIEFDESLAPQKSLADFWVESTREVNSNSECITHVFASIDESVKWVEEYMKSSDKNVQILTTGSIHLVGGLLNVLNVAI</sequence>
<dbReference type="Proteomes" id="UP001479436">
    <property type="component" value="Unassembled WGS sequence"/>
</dbReference>
<comment type="function">
    <text evidence="17">Catalyzes conversion of folates to polyglutamate derivatives allowing concentration of folate compounds in the cell and the intracellular retention of these cofactors, which are important substrates for most of the folate-dependent enzymes that are involved in one-carbon transfer reactions involved in purine, pyrimidine and amino acid synthesis.</text>
</comment>